<accession>A0A0V1MN14</accession>
<gene>
    <name evidence="1" type="ORF">T10_3075</name>
</gene>
<evidence type="ECO:0000313" key="2">
    <source>
        <dbReference type="Proteomes" id="UP000054843"/>
    </source>
</evidence>
<protein>
    <submittedName>
        <fullName evidence="1">Uncharacterized protein</fullName>
    </submittedName>
</protein>
<dbReference type="Proteomes" id="UP000054843">
    <property type="component" value="Unassembled WGS sequence"/>
</dbReference>
<dbReference type="EMBL" id="JYDO01000067">
    <property type="protein sequence ID" value="KRZ73197.1"/>
    <property type="molecule type" value="Genomic_DNA"/>
</dbReference>
<organism evidence="1 2">
    <name type="scientific">Trichinella papuae</name>
    <dbReference type="NCBI Taxonomy" id="268474"/>
    <lineage>
        <taxon>Eukaryota</taxon>
        <taxon>Metazoa</taxon>
        <taxon>Ecdysozoa</taxon>
        <taxon>Nematoda</taxon>
        <taxon>Enoplea</taxon>
        <taxon>Dorylaimia</taxon>
        <taxon>Trichinellida</taxon>
        <taxon>Trichinellidae</taxon>
        <taxon>Trichinella</taxon>
    </lineage>
</organism>
<comment type="caution">
    <text evidence="1">The sequence shown here is derived from an EMBL/GenBank/DDBJ whole genome shotgun (WGS) entry which is preliminary data.</text>
</comment>
<dbReference type="AlphaFoldDB" id="A0A0V1MN14"/>
<keyword evidence="2" id="KW-1185">Reference proteome</keyword>
<name>A0A0V1MN14_9BILA</name>
<reference evidence="1 2" key="1">
    <citation type="submission" date="2015-01" db="EMBL/GenBank/DDBJ databases">
        <title>Evolution of Trichinella species and genotypes.</title>
        <authorList>
            <person name="Korhonen P.K."/>
            <person name="Edoardo P."/>
            <person name="Giuseppe L.R."/>
            <person name="Gasser R.B."/>
        </authorList>
    </citation>
    <scope>NUCLEOTIDE SEQUENCE [LARGE SCALE GENOMIC DNA]</scope>
    <source>
        <strain evidence="1">ISS1980</strain>
    </source>
</reference>
<sequence>MRKDAKLKTSKQIEYYRKNITNMEKMKLIENSTNGRKRLPVIIEKRRISITWMVIFHQLTDKAYQSVVVKIWLNCSKLTI</sequence>
<evidence type="ECO:0000313" key="1">
    <source>
        <dbReference type="EMBL" id="KRZ73197.1"/>
    </source>
</evidence>
<proteinExistence type="predicted"/>